<feature type="chain" id="PRO_5045597735" evidence="1">
    <location>
        <begin position="20"/>
        <end position="303"/>
    </location>
</feature>
<dbReference type="Gene3D" id="3.20.20.190">
    <property type="entry name" value="Phosphatidylinositol (PI) phosphodiesterase"/>
    <property type="match status" value="1"/>
</dbReference>
<accession>A0ABR9XJJ7</accession>
<proteinExistence type="predicted"/>
<sequence>MKLKFTAAIFCGIALLAMAFTFKSTIPGNPYPKFIKVGHRGTRGLMPENTIIAMTKAVELGADMVEMDIHITRDGQILVYHDESFDPTYTLMPDGTEINKAERKKYTFYQMNYDDIKPFIIGKKPYPAYPKQQLIPTYTPLLGELIDSVDHYTKVNHLKSVRYLVEIKSNEKTDGFDQPAPEEFIDRLMKVLKSKKLGDRLIIQSFDMRPLQVLHKKHPNIALGFLTDDKTATLSDNLAKLGFNPTFYNPYKGLVTPEMIDKCHQSGMLIMPWTVNDLAEMKKIKAMGVDGIITDYINELAGL</sequence>
<protein>
    <submittedName>
        <fullName evidence="3">Glycerophosphodiester phosphodiesterase</fullName>
    </submittedName>
</protein>
<keyword evidence="1" id="KW-0732">Signal</keyword>
<keyword evidence="4" id="KW-1185">Reference proteome</keyword>
<comment type="caution">
    <text evidence="3">The sequence shown here is derived from an EMBL/GenBank/DDBJ whole genome shotgun (WGS) entry which is preliminary data.</text>
</comment>
<dbReference type="SUPFAM" id="SSF51695">
    <property type="entry name" value="PLC-like phosphodiesterases"/>
    <property type="match status" value="1"/>
</dbReference>
<organism evidence="3 4">
    <name type="scientific">Mucilaginibacter boryungensis</name>
    <dbReference type="NCBI Taxonomy" id="768480"/>
    <lineage>
        <taxon>Bacteria</taxon>
        <taxon>Pseudomonadati</taxon>
        <taxon>Bacteroidota</taxon>
        <taxon>Sphingobacteriia</taxon>
        <taxon>Sphingobacteriales</taxon>
        <taxon>Sphingobacteriaceae</taxon>
        <taxon>Mucilaginibacter</taxon>
    </lineage>
</organism>
<evidence type="ECO:0000256" key="1">
    <source>
        <dbReference type="SAM" id="SignalP"/>
    </source>
</evidence>
<evidence type="ECO:0000313" key="4">
    <source>
        <dbReference type="Proteomes" id="UP000632774"/>
    </source>
</evidence>
<feature type="domain" description="GP-PDE" evidence="2">
    <location>
        <begin position="34"/>
        <end position="303"/>
    </location>
</feature>
<dbReference type="Proteomes" id="UP000632774">
    <property type="component" value="Unassembled WGS sequence"/>
</dbReference>
<dbReference type="PROSITE" id="PS51704">
    <property type="entry name" value="GP_PDE"/>
    <property type="match status" value="1"/>
</dbReference>
<gene>
    <name evidence="3" type="ORF">IRJ18_12495</name>
</gene>
<dbReference type="InterPro" id="IPR017946">
    <property type="entry name" value="PLC-like_Pdiesterase_TIM-brl"/>
</dbReference>
<evidence type="ECO:0000259" key="2">
    <source>
        <dbReference type="PROSITE" id="PS51704"/>
    </source>
</evidence>
<dbReference type="PANTHER" id="PTHR46211">
    <property type="entry name" value="GLYCEROPHOSPHORYL DIESTER PHOSPHODIESTERASE"/>
    <property type="match status" value="1"/>
</dbReference>
<dbReference type="PANTHER" id="PTHR46211:SF14">
    <property type="entry name" value="GLYCEROPHOSPHODIESTER PHOSPHODIESTERASE"/>
    <property type="match status" value="1"/>
</dbReference>
<dbReference type="InterPro" id="IPR030395">
    <property type="entry name" value="GP_PDE_dom"/>
</dbReference>
<dbReference type="RefSeq" id="WP_194106532.1">
    <property type="nucleotide sequence ID" value="NZ_JADFFM010000001.1"/>
</dbReference>
<dbReference type="Pfam" id="PF03009">
    <property type="entry name" value="GDPD"/>
    <property type="match status" value="1"/>
</dbReference>
<name>A0ABR9XJJ7_9SPHI</name>
<reference evidence="3 4" key="1">
    <citation type="submission" date="2020-10" db="EMBL/GenBank/DDBJ databases">
        <title>Mucilaginibacter mali sp. nov., isolated from rhizosphere soil of apple orchard.</title>
        <authorList>
            <person name="Lee J.-S."/>
            <person name="Kim H.S."/>
            <person name="Kim J.-S."/>
        </authorList>
    </citation>
    <scope>NUCLEOTIDE SEQUENCE [LARGE SCALE GENOMIC DNA]</scope>
    <source>
        <strain evidence="3 4">KCTC 23157</strain>
    </source>
</reference>
<feature type="signal peptide" evidence="1">
    <location>
        <begin position="1"/>
        <end position="19"/>
    </location>
</feature>
<evidence type="ECO:0000313" key="3">
    <source>
        <dbReference type="EMBL" id="MBE9667183.1"/>
    </source>
</evidence>
<dbReference type="EMBL" id="JADFFM010000001">
    <property type="protein sequence ID" value="MBE9667183.1"/>
    <property type="molecule type" value="Genomic_DNA"/>
</dbReference>